<feature type="transmembrane region" description="Helical" evidence="1">
    <location>
        <begin position="124"/>
        <end position="145"/>
    </location>
</feature>
<feature type="transmembrane region" description="Helical" evidence="1">
    <location>
        <begin position="21"/>
        <end position="39"/>
    </location>
</feature>
<dbReference type="EMBL" id="CP159485">
    <property type="protein sequence ID" value="XCI27730.1"/>
    <property type="molecule type" value="Genomic_DNA"/>
</dbReference>
<organism evidence="2">
    <name type="scientific">Proteinivorax hydrogeniformans</name>
    <dbReference type="NCBI Taxonomy" id="1826727"/>
    <lineage>
        <taxon>Bacteria</taxon>
        <taxon>Bacillati</taxon>
        <taxon>Bacillota</taxon>
        <taxon>Clostridia</taxon>
        <taxon>Eubacteriales</taxon>
        <taxon>Proteinivoracaceae</taxon>
        <taxon>Proteinivorax</taxon>
    </lineage>
</organism>
<dbReference type="RefSeq" id="WP_353892307.1">
    <property type="nucleotide sequence ID" value="NZ_CP159485.1"/>
</dbReference>
<feature type="transmembrane region" description="Helical" evidence="1">
    <location>
        <begin position="199"/>
        <end position="220"/>
    </location>
</feature>
<evidence type="ECO:0000256" key="1">
    <source>
        <dbReference type="SAM" id="Phobius"/>
    </source>
</evidence>
<dbReference type="AlphaFoldDB" id="A0AAU8HQQ1"/>
<keyword evidence="1" id="KW-0472">Membrane</keyword>
<accession>A0AAU8HQQ1</accession>
<name>A0AAU8HQQ1_9FIRM</name>
<dbReference type="Pfam" id="PF04143">
    <property type="entry name" value="Sulf_transp"/>
    <property type="match status" value="1"/>
</dbReference>
<sequence>MSSSTIETLKSKKRVHFKKSQLPYALVFGVFILAVIFYLINQSGIKLGALLAIGVLLGFIIQKARFCFAGSVRNIIVLGNVKLLKAVILSLMISTVGFFVIQYLAVDSTVGIIIEQIPGQIKPVGIHTVVGALIFGIGMVLAGACVSGSLVRIGEGFALQAIVLIGIVIGTVLGGLIHFEFWDNLLSISESQAIYLPKIIGFFPALVIQLLALGGAYYCVYKYGKHKQY</sequence>
<keyword evidence="1" id="KW-1133">Transmembrane helix</keyword>
<keyword evidence="1" id="KW-0812">Transmembrane</keyword>
<proteinExistence type="predicted"/>
<gene>
    <name evidence="2" type="ORF">PRVXH_001649</name>
</gene>
<feature type="transmembrane region" description="Helical" evidence="1">
    <location>
        <begin position="157"/>
        <end position="179"/>
    </location>
</feature>
<reference evidence="2" key="1">
    <citation type="journal article" date="2018" name="Antonie Van Leeuwenhoek">
        <title>Proteinivorax hydrogeniformans sp. nov., an anaerobic, haloalkaliphilic bacterium fermenting proteinaceous compounds with high hydrogen production.</title>
        <authorList>
            <person name="Boltyanskaya Y."/>
            <person name="Detkova E."/>
            <person name="Pimenov N."/>
            <person name="Kevbrin V."/>
        </authorList>
    </citation>
    <scope>NUCLEOTIDE SEQUENCE</scope>
    <source>
        <strain evidence="2">Z-710</strain>
    </source>
</reference>
<reference evidence="2" key="2">
    <citation type="submission" date="2024-06" db="EMBL/GenBank/DDBJ databases">
        <authorList>
            <person name="Petrova K.O."/>
            <person name="Toshchakov S.V."/>
            <person name="Boltjanskaja Y.V."/>
            <person name="Kevbrin V.V."/>
        </authorList>
    </citation>
    <scope>NUCLEOTIDE SEQUENCE</scope>
    <source>
        <strain evidence="2">Z-710</strain>
    </source>
</reference>
<evidence type="ECO:0000313" key="2">
    <source>
        <dbReference type="EMBL" id="XCI27730.1"/>
    </source>
</evidence>
<dbReference type="InterPro" id="IPR007272">
    <property type="entry name" value="Sulf_transp_TsuA/YedE"/>
</dbReference>
<feature type="transmembrane region" description="Helical" evidence="1">
    <location>
        <begin position="45"/>
        <end position="62"/>
    </location>
</feature>
<feature type="transmembrane region" description="Helical" evidence="1">
    <location>
        <begin position="83"/>
        <end position="104"/>
    </location>
</feature>
<protein>
    <submittedName>
        <fullName evidence="2">YeeE/YedE thiosulfate transporter family protein</fullName>
    </submittedName>
</protein>